<reference evidence="1 2" key="1">
    <citation type="submission" date="2020-02" db="EMBL/GenBank/DDBJ databases">
        <title>Whole-genome sequencing and comparative analysis of the genomes of Bacteroides thetaiotaomicron and Escherichia coli isolated from a healthy resident in Vietnam.</title>
        <authorList>
            <person name="Mohsin M."/>
            <person name="Tanaka K."/>
            <person name="Kawahara R."/>
            <person name="Kondo S."/>
            <person name="Noguchi H."/>
            <person name="Motooka D."/>
            <person name="Nakamura S."/>
            <person name="Khong D.T."/>
            <person name="Nguyen T.N."/>
            <person name="Tran H.T."/>
            <person name="Yamamoto Y."/>
        </authorList>
    </citation>
    <scope>NUCLEOTIDE SEQUENCE [LARGE SCALE GENOMIC DNA]</scope>
    <source>
        <strain evidence="1 2">F9-2</strain>
    </source>
</reference>
<dbReference type="InterPro" id="IPR015947">
    <property type="entry name" value="PUA-like_sf"/>
</dbReference>
<protein>
    <submittedName>
        <fullName evidence="1">Uncharacterized protein</fullName>
    </submittedName>
</protein>
<evidence type="ECO:0000313" key="1">
    <source>
        <dbReference type="EMBL" id="BCA49870.1"/>
    </source>
</evidence>
<dbReference type="Gene3D" id="2.30.130.30">
    <property type="entry name" value="Hypothetical protein"/>
    <property type="match status" value="1"/>
</dbReference>
<dbReference type="EMBL" id="AP022660">
    <property type="protein sequence ID" value="BCA49870.1"/>
    <property type="molecule type" value="Genomic_DNA"/>
</dbReference>
<accession>A0A679HA15</accession>
<dbReference type="Proteomes" id="UP000500882">
    <property type="component" value="Chromosome"/>
</dbReference>
<dbReference type="SUPFAM" id="SSF88697">
    <property type="entry name" value="PUA domain-like"/>
    <property type="match status" value="1"/>
</dbReference>
<dbReference type="SUPFAM" id="SSF57783">
    <property type="entry name" value="Zinc beta-ribbon"/>
    <property type="match status" value="1"/>
</dbReference>
<dbReference type="RefSeq" id="WP_172556631.1">
    <property type="nucleotide sequence ID" value="NZ_AP022660.1"/>
</dbReference>
<dbReference type="AlphaFoldDB" id="A0A679HA15"/>
<sequence length="182" mass="20422">MKTISVKQPWAYLICSGVKDIENRTWPCPKKYIGKRVLIHASAVPIEMVNPNSVFTKVQWDRFSMGVQRELICGDSIVNSAIIGSVMIVDCVVNHPSVWAEKGVYNWVLSNAVLFSEPIPAKGKLSFWDFDGLKEVTIECPECGSHEIAIVDYTTAPYPTYLHSCNKCGYVIMESEWEVVST</sequence>
<organism evidence="1 2">
    <name type="scientific">Bacteroides thetaiotaomicron</name>
    <dbReference type="NCBI Taxonomy" id="818"/>
    <lineage>
        <taxon>Bacteria</taxon>
        <taxon>Pseudomonadati</taxon>
        <taxon>Bacteroidota</taxon>
        <taxon>Bacteroidia</taxon>
        <taxon>Bacteroidales</taxon>
        <taxon>Bacteroidaceae</taxon>
        <taxon>Bacteroides</taxon>
    </lineage>
</organism>
<evidence type="ECO:0000313" key="2">
    <source>
        <dbReference type="Proteomes" id="UP000500882"/>
    </source>
</evidence>
<name>A0A679HA15_BACT4</name>
<proteinExistence type="predicted"/>
<gene>
    <name evidence="1" type="ORF">BatF92_18120</name>
</gene>
<dbReference type="CDD" id="cd06554">
    <property type="entry name" value="ASCH_ASC-1_like"/>
    <property type="match status" value="1"/>
</dbReference>